<evidence type="ECO:0000313" key="3">
    <source>
        <dbReference type="Proteomes" id="UP001596037"/>
    </source>
</evidence>
<dbReference type="Proteomes" id="UP001596037">
    <property type="component" value="Unassembled WGS sequence"/>
</dbReference>
<comment type="caution">
    <text evidence="2">The sequence shown here is derived from an EMBL/GenBank/DDBJ whole genome shotgun (WGS) entry which is preliminary data.</text>
</comment>
<keyword evidence="1" id="KW-0732">Signal</keyword>
<organism evidence="2 3">
    <name type="scientific">Caenimonas terrae</name>
    <dbReference type="NCBI Taxonomy" id="696074"/>
    <lineage>
        <taxon>Bacteria</taxon>
        <taxon>Pseudomonadati</taxon>
        <taxon>Pseudomonadota</taxon>
        <taxon>Betaproteobacteria</taxon>
        <taxon>Burkholderiales</taxon>
        <taxon>Comamonadaceae</taxon>
        <taxon>Caenimonas</taxon>
    </lineage>
</organism>
<evidence type="ECO:0008006" key="4">
    <source>
        <dbReference type="Google" id="ProtNLM"/>
    </source>
</evidence>
<dbReference type="EMBL" id="JBHSMF010000015">
    <property type="protein sequence ID" value="MFC5500545.1"/>
    <property type="molecule type" value="Genomic_DNA"/>
</dbReference>
<name>A0ABW0NKJ3_9BURK</name>
<evidence type="ECO:0000313" key="2">
    <source>
        <dbReference type="EMBL" id="MFC5500545.1"/>
    </source>
</evidence>
<sequence length="236" mass="25107">MQHFARLLHAALLALAAAGMQPAAAAGEVRAPRHANFEREQASPDARHIADWALDSGDNAGMPFVVVDKVHARVFVFGADGRLLGASAALLGLARGDDSVPGIGERKLSSIQPQERTTPAGRFVAALDKSLAGEEILWVDYDSGVAMHRVIATVPKERRLQRMESALPQEHRITFGCINVPVRFYEKVVSPAFTGTSGIVYVLPETRPAREVFGSYDVGAGAPAGRQGGSEAGSSR</sequence>
<gene>
    <name evidence="2" type="ORF">ACFPOE_23585</name>
</gene>
<accession>A0ABW0NKJ3</accession>
<keyword evidence="3" id="KW-1185">Reference proteome</keyword>
<evidence type="ECO:0000256" key="1">
    <source>
        <dbReference type="SAM" id="SignalP"/>
    </source>
</evidence>
<feature type="chain" id="PRO_5047421750" description="L,D-transpeptidase" evidence="1">
    <location>
        <begin position="26"/>
        <end position="236"/>
    </location>
</feature>
<dbReference type="RefSeq" id="WP_376852791.1">
    <property type="nucleotide sequence ID" value="NZ_JBHSMF010000015.1"/>
</dbReference>
<protein>
    <recommendedName>
        <fullName evidence="4">L,D-transpeptidase</fullName>
    </recommendedName>
</protein>
<feature type="signal peptide" evidence="1">
    <location>
        <begin position="1"/>
        <end position="25"/>
    </location>
</feature>
<reference evidence="3" key="1">
    <citation type="journal article" date="2019" name="Int. J. Syst. Evol. Microbiol.">
        <title>The Global Catalogue of Microorganisms (GCM) 10K type strain sequencing project: providing services to taxonomists for standard genome sequencing and annotation.</title>
        <authorList>
            <consortium name="The Broad Institute Genomics Platform"/>
            <consortium name="The Broad Institute Genome Sequencing Center for Infectious Disease"/>
            <person name="Wu L."/>
            <person name="Ma J."/>
        </authorList>
    </citation>
    <scope>NUCLEOTIDE SEQUENCE [LARGE SCALE GENOMIC DNA]</scope>
    <source>
        <strain evidence="3">CCUG 57401</strain>
    </source>
</reference>
<proteinExistence type="predicted"/>